<reference evidence="6" key="1">
    <citation type="submission" date="2017-09" db="EMBL/GenBank/DDBJ databases">
        <title>Depth-based differentiation of microbial function through sediment-hosted aquifers and enrichment of novel symbionts in the deep terrestrial subsurface.</title>
        <authorList>
            <person name="Probst A.J."/>
            <person name="Ladd B."/>
            <person name="Jarett J.K."/>
            <person name="Geller-Mcgrath D.E."/>
            <person name="Sieber C.M.K."/>
            <person name="Emerson J.B."/>
            <person name="Anantharaman K."/>
            <person name="Thomas B.C."/>
            <person name="Malmstrom R."/>
            <person name="Stieglmeier M."/>
            <person name="Klingl A."/>
            <person name="Woyke T."/>
            <person name="Ryan C.M."/>
            <person name="Banfield J.F."/>
        </authorList>
    </citation>
    <scope>NUCLEOTIDE SEQUENCE [LARGE SCALE GENOMIC DNA]</scope>
</reference>
<proteinExistence type="predicted"/>
<dbReference type="AlphaFoldDB" id="A0A2M6W340"/>
<dbReference type="Gene3D" id="3.40.190.80">
    <property type="match status" value="1"/>
</dbReference>
<dbReference type="Gene3D" id="3.30.540.10">
    <property type="entry name" value="Fructose-1,6-Bisphosphatase, subunit A, domain 1"/>
    <property type="match status" value="1"/>
</dbReference>
<dbReference type="PRINTS" id="PR00377">
    <property type="entry name" value="IMPHPHTASES"/>
</dbReference>
<dbReference type="InterPro" id="IPR000760">
    <property type="entry name" value="Inositol_monophosphatase-like"/>
</dbReference>
<feature type="binding site" evidence="4">
    <location>
        <position position="82"/>
    </location>
    <ligand>
        <name>Mg(2+)</name>
        <dbReference type="ChEBI" id="CHEBI:18420"/>
        <label>1</label>
        <note>catalytic</note>
    </ligand>
</feature>
<dbReference type="Pfam" id="PF00459">
    <property type="entry name" value="Inositol_P"/>
    <property type="match status" value="1"/>
</dbReference>
<dbReference type="PROSITE" id="PS00629">
    <property type="entry name" value="IMP_1"/>
    <property type="match status" value="1"/>
</dbReference>
<feature type="binding site" evidence="4">
    <location>
        <position position="211"/>
    </location>
    <ligand>
        <name>Mg(2+)</name>
        <dbReference type="ChEBI" id="CHEBI:18420"/>
        <label>1</label>
        <note>catalytic</note>
    </ligand>
</feature>
<evidence type="ECO:0000256" key="2">
    <source>
        <dbReference type="ARBA" id="ARBA00022801"/>
    </source>
</evidence>
<evidence type="ECO:0000256" key="1">
    <source>
        <dbReference type="ARBA" id="ARBA00022723"/>
    </source>
</evidence>
<comment type="cofactor">
    <cofactor evidence="4">
        <name>Mg(2+)</name>
        <dbReference type="ChEBI" id="CHEBI:18420"/>
    </cofactor>
</comment>
<name>A0A2M6W340_9BACT</name>
<comment type="caution">
    <text evidence="5">The sequence shown here is derived from an EMBL/GenBank/DDBJ whole genome shotgun (WGS) entry which is preliminary data.</text>
</comment>
<evidence type="ECO:0000313" key="5">
    <source>
        <dbReference type="EMBL" id="PIT87224.1"/>
    </source>
</evidence>
<keyword evidence="1 4" id="KW-0479">Metal-binding</keyword>
<dbReference type="GO" id="GO:0007165">
    <property type="term" value="P:signal transduction"/>
    <property type="evidence" value="ECO:0007669"/>
    <property type="project" value="TreeGrafter"/>
</dbReference>
<organism evidence="5 6">
    <name type="scientific">Candidatus Magasanikbacteria bacterium CG10_big_fil_rev_8_21_14_0_10_40_10</name>
    <dbReference type="NCBI Taxonomy" id="1974648"/>
    <lineage>
        <taxon>Bacteria</taxon>
        <taxon>Candidatus Magasanikiibacteriota</taxon>
    </lineage>
</organism>
<feature type="binding site" evidence="4">
    <location>
        <position position="66"/>
    </location>
    <ligand>
        <name>Mg(2+)</name>
        <dbReference type="ChEBI" id="CHEBI:18420"/>
        <label>1</label>
        <note>catalytic</note>
    </ligand>
</feature>
<feature type="binding site" evidence="4">
    <location>
        <position position="85"/>
    </location>
    <ligand>
        <name>Mg(2+)</name>
        <dbReference type="ChEBI" id="CHEBI:18420"/>
        <label>1</label>
        <note>catalytic</note>
    </ligand>
</feature>
<keyword evidence="3 4" id="KW-0460">Magnesium</keyword>
<gene>
    <name evidence="5" type="ORF">COU31_03955</name>
</gene>
<dbReference type="InterPro" id="IPR020583">
    <property type="entry name" value="Inositol_monoP_metal-BS"/>
</dbReference>
<dbReference type="EMBL" id="PFBX01000045">
    <property type="protein sequence ID" value="PIT87224.1"/>
    <property type="molecule type" value="Genomic_DNA"/>
</dbReference>
<protein>
    <recommendedName>
        <fullName evidence="7">Inositol-phosphate phosphatase</fullName>
    </recommendedName>
</protein>
<feature type="binding site" evidence="4">
    <location>
        <position position="84"/>
    </location>
    <ligand>
        <name>Mg(2+)</name>
        <dbReference type="ChEBI" id="CHEBI:18420"/>
        <label>1</label>
        <note>catalytic</note>
    </ligand>
</feature>
<keyword evidence="2" id="KW-0378">Hydrolase</keyword>
<dbReference type="GO" id="GO:0046872">
    <property type="term" value="F:metal ion binding"/>
    <property type="evidence" value="ECO:0007669"/>
    <property type="project" value="UniProtKB-KW"/>
</dbReference>
<evidence type="ECO:0000313" key="6">
    <source>
        <dbReference type="Proteomes" id="UP000231183"/>
    </source>
</evidence>
<dbReference type="GO" id="GO:0008934">
    <property type="term" value="F:inositol monophosphate 1-phosphatase activity"/>
    <property type="evidence" value="ECO:0007669"/>
    <property type="project" value="TreeGrafter"/>
</dbReference>
<sequence length="257" mass="28581">MSELQQNIELIKKVNTLLLKRFRPTGTDTLKMKKDEEIVTQADLDANKLITKFLLKNYPNDDIISEEATKIDNPGKETWYIDPLDGTTNFAYGYREFATCLAQISEKGEVLQGIIGLPAYKEIFWAKKGGKAYLNGVKIHVSKNGKHRKRDLFLFCGGHSDEGQKKFSNIMRNIDPSTIRFRSLASAGIEFSSVACGRADGCALVEVHPWDVLAGVIIVRSAGGKVTNFAGKEWTLNDKTIAASNGFAHNKLLKLIK</sequence>
<dbReference type="PANTHER" id="PTHR20854:SF4">
    <property type="entry name" value="INOSITOL-1-MONOPHOSPHATASE-RELATED"/>
    <property type="match status" value="1"/>
</dbReference>
<evidence type="ECO:0000256" key="4">
    <source>
        <dbReference type="PIRSR" id="PIRSR600760-2"/>
    </source>
</evidence>
<dbReference type="Proteomes" id="UP000231183">
    <property type="component" value="Unassembled WGS sequence"/>
</dbReference>
<dbReference type="GO" id="GO:0006020">
    <property type="term" value="P:inositol metabolic process"/>
    <property type="evidence" value="ECO:0007669"/>
    <property type="project" value="TreeGrafter"/>
</dbReference>
<dbReference type="PANTHER" id="PTHR20854">
    <property type="entry name" value="INOSITOL MONOPHOSPHATASE"/>
    <property type="match status" value="1"/>
</dbReference>
<accession>A0A2M6W340</accession>
<evidence type="ECO:0008006" key="7">
    <source>
        <dbReference type="Google" id="ProtNLM"/>
    </source>
</evidence>
<dbReference type="SUPFAM" id="SSF56655">
    <property type="entry name" value="Carbohydrate phosphatase"/>
    <property type="match status" value="1"/>
</dbReference>
<evidence type="ECO:0000256" key="3">
    <source>
        <dbReference type="ARBA" id="ARBA00022842"/>
    </source>
</evidence>